<dbReference type="OrthoDB" id="690928at2759"/>
<reference evidence="8 9" key="1">
    <citation type="submission" date="2018-07" db="EMBL/GenBank/DDBJ databases">
        <title>The complete nuclear genome of the prasinophyte Chloropicon primus (CCMP1205).</title>
        <authorList>
            <person name="Pombert J.-F."/>
            <person name="Otis C."/>
            <person name="Turmel M."/>
            <person name="Lemieux C."/>
        </authorList>
    </citation>
    <scope>NUCLEOTIDE SEQUENCE [LARGE SCALE GENOMIC DNA]</scope>
    <source>
        <strain evidence="8 9">CCMP1205</strain>
    </source>
</reference>
<evidence type="ECO:0000313" key="9">
    <source>
        <dbReference type="Proteomes" id="UP000316726"/>
    </source>
</evidence>
<keyword evidence="3 6" id="KW-1133">Transmembrane helix</keyword>
<feature type="region of interest" description="Disordered" evidence="5">
    <location>
        <begin position="1"/>
        <end position="26"/>
    </location>
</feature>
<evidence type="ECO:0000256" key="3">
    <source>
        <dbReference type="ARBA" id="ARBA00022989"/>
    </source>
</evidence>
<evidence type="ECO:0000256" key="1">
    <source>
        <dbReference type="ARBA" id="ARBA00004141"/>
    </source>
</evidence>
<name>A0A5B8MXN0_9CHLO</name>
<dbReference type="GO" id="GO:0006506">
    <property type="term" value="P:GPI anchor biosynthetic process"/>
    <property type="evidence" value="ECO:0007669"/>
    <property type="project" value="TreeGrafter"/>
</dbReference>
<keyword evidence="9" id="KW-1185">Reference proteome</keyword>
<dbReference type="PANTHER" id="PTHR46346:SF1">
    <property type="entry name" value="PHOSPHATIDYLINOSITOL N-ACETYLGLUCOSAMINYLTRANSFERASE SUBUNIT P"/>
    <property type="match status" value="1"/>
</dbReference>
<dbReference type="Pfam" id="PF08510">
    <property type="entry name" value="PIG-P"/>
    <property type="match status" value="1"/>
</dbReference>
<accession>A0A5B8MXN0</accession>
<feature type="domain" description="PIG-P" evidence="7">
    <location>
        <begin position="38"/>
        <end position="149"/>
    </location>
</feature>
<gene>
    <name evidence="8" type="ORF">A3770_13p69730</name>
</gene>
<feature type="transmembrane region" description="Helical" evidence="6">
    <location>
        <begin position="78"/>
        <end position="98"/>
    </location>
</feature>
<evidence type="ECO:0000256" key="6">
    <source>
        <dbReference type="SAM" id="Phobius"/>
    </source>
</evidence>
<evidence type="ECO:0000313" key="8">
    <source>
        <dbReference type="EMBL" id="QDZ24455.1"/>
    </source>
</evidence>
<dbReference type="STRING" id="1764295.A0A5B8MXN0"/>
<evidence type="ECO:0000256" key="2">
    <source>
        <dbReference type="ARBA" id="ARBA00022692"/>
    </source>
</evidence>
<dbReference type="AlphaFoldDB" id="A0A5B8MXN0"/>
<evidence type="ECO:0000256" key="4">
    <source>
        <dbReference type="ARBA" id="ARBA00023136"/>
    </source>
</evidence>
<keyword evidence="2 6" id="KW-0812">Transmembrane</keyword>
<organism evidence="8 9">
    <name type="scientific">Chloropicon primus</name>
    <dbReference type="NCBI Taxonomy" id="1764295"/>
    <lineage>
        <taxon>Eukaryota</taxon>
        <taxon>Viridiplantae</taxon>
        <taxon>Chlorophyta</taxon>
        <taxon>Chloropicophyceae</taxon>
        <taxon>Chloropicales</taxon>
        <taxon>Chloropicaceae</taxon>
        <taxon>Chloropicon</taxon>
    </lineage>
</organism>
<dbReference type="InterPro" id="IPR013717">
    <property type="entry name" value="PIG-P"/>
</dbReference>
<dbReference type="InterPro" id="IPR052263">
    <property type="entry name" value="GPI_Anchor_Biosynth"/>
</dbReference>
<dbReference type="Proteomes" id="UP000316726">
    <property type="component" value="Chromosome 13"/>
</dbReference>
<keyword evidence="4 6" id="KW-0472">Membrane</keyword>
<dbReference type="EMBL" id="CP031046">
    <property type="protein sequence ID" value="QDZ24455.1"/>
    <property type="molecule type" value="Genomic_DNA"/>
</dbReference>
<feature type="transmembrane region" description="Helical" evidence="6">
    <location>
        <begin position="39"/>
        <end position="58"/>
    </location>
</feature>
<protein>
    <recommendedName>
        <fullName evidence="7">PIG-P domain-containing protein</fullName>
    </recommendedName>
</protein>
<dbReference type="GO" id="GO:0016020">
    <property type="term" value="C:membrane"/>
    <property type="evidence" value="ECO:0007669"/>
    <property type="project" value="UniProtKB-SubCell"/>
</dbReference>
<dbReference type="GO" id="GO:0005783">
    <property type="term" value="C:endoplasmic reticulum"/>
    <property type="evidence" value="ECO:0007669"/>
    <property type="project" value="TreeGrafter"/>
</dbReference>
<dbReference type="PANTHER" id="PTHR46346">
    <property type="entry name" value="PHOSPHATIDYLINOSITOL N-ACETYLGLUCOSAMINYLTRANSFERASE SUBUNIT P"/>
    <property type="match status" value="1"/>
</dbReference>
<evidence type="ECO:0000256" key="5">
    <source>
        <dbReference type="SAM" id="MobiDB-lite"/>
    </source>
</evidence>
<sequence>MLGKLRRRVSSLARERDDARKRRRDTAGARTKAIHVGEIYGFVGAMTTTVFTVVYFAWAYTPEKVLHAVGIYYYPSKYWALALPVWLSVLAVVMFWLYEFYNLACTPPLHSLDNVRDEHCRWKEDLTEEQRKMPVLYDMPLEQVNALLFGGAPRQRDKKKRK</sequence>
<evidence type="ECO:0000259" key="7">
    <source>
        <dbReference type="Pfam" id="PF08510"/>
    </source>
</evidence>
<proteinExistence type="predicted"/>
<comment type="subcellular location">
    <subcellularLocation>
        <location evidence="1">Membrane</location>
        <topology evidence="1">Multi-pass membrane protein</topology>
    </subcellularLocation>
</comment>